<dbReference type="PANTHER" id="PTHR33332">
    <property type="entry name" value="REVERSE TRANSCRIPTASE DOMAIN-CONTAINING PROTEIN"/>
    <property type="match status" value="1"/>
</dbReference>
<keyword evidence="2" id="KW-1185">Reference proteome</keyword>
<evidence type="ECO:0000313" key="1">
    <source>
        <dbReference type="EMBL" id="GAB0210381.1"/>
    </source>
</evidence>
<dbReference type="Proteomes" id="UP001623348">
    <property type="component" value="Unassembled WGS sequence"/>
</dbReference>
<accession>A0ABC9YKA6</accession>
<sequence>SWRLGEVPGDWRKVNVTPIFKKGKKENPGNYRLVSLTSVLGKVMEQLILETISRHMKNKKVIRSSQHGFTKVKGEISLIAYDEGSIPFNIFINDPYDGAECTLSKFADDVKPGEVAGSTDGCTAIQRALERLENRAERNLMKFNKGKCQALHLWRNNPMHQYMLEANRLESSFAEKNLGGLLVDTKLNMSQQCALAAKKADGILGCIRRSVASRSREVILSLLSALVRPHLEYYVQFWAPQYRRDMDILESIQQRVM</sequence>
<reference evidence="1 2" key="1">
    <citation type="submission" date="2024-06" db="EMBL/GenBank/DDBJ databases">
        <title>The draft genome of Grus japonensis, version 3.</title>
        <authorList>
            <person name="Nabeshima K."/>
            <person name="Suzuki S."/>
            <person name="Onuma M."/>
        </authorList>
    </citation>
    <scope>NUCLEOTIDE SEQUENCE [LARGE SCALE GENOMIC DNA]</scope>
    <source>
        <strain evidence="1 2">451A</strain>
    </source>
</reference>
<proteinExistence type="predicted"/>
<name>A0ABC9YKA6_GRUJA</name>
<dbReference type="AlphaFoldDB" id="A0ABC9YKA6"/>
<feature type="non-terminal residue" evidence="1">
    <location>
        <position position="1"/>
    </location>
</feature>
<evidence type="ECO:0000313" key="2">
    <source>
        <dbReference type="Proteomes" id="UP001623348"/>
    </source>
</evidence>
<dbReference type="EMBL" id="BAAFJT010000363">
    <property type="protein sequence ID" value="GAB0210381.1"/>
    <property type="molecule type" value="Genomic_DNA"/>
</dbReference>
<organism evidence="1 2">
    <name type="scientific">Grus japonensis</name>
    <name type="common">Japanese crane</name>
    <name type="synonym">Red-crowned crane</name>
    <dbReference type="NCBI Taxonomy" id="30415"/>
    <lineage>
        <taxon>Eukaryota</taxon>
        <taxon>Metazoa</taxon>
        <taxon>Chordata</taxon>
        <taxon>Craniata</taxon>
        <taxon>Vertebrata</taxon>
        <taxon>Euteleostomi</taxon>
        <taxon>Archelosauria</taxon>
        <taxon>Archosauria</taxon>
        <taxon>Dinosauria</taxon>
        <taxon>Saurischia</taxon>
        <taxon>Theropoda</taxon>
        <taxon>Coelurosauria</taxon>
        <taxon>Aves</taxon>
        <taxon>Neognathae</taxon>
        <taxon>Neoaves</taxon>
        <taxon>Gruiformes</taxon>
        <taxon>Gruidae</taxon>
        <taxon>Grus</taxon>
    </lineage>
</organism>
<gene>
    <name evidence="1" type="ORF">GRJ2_003503900</name>
</gene>
<comment type="caution">
    <text evidence="1">The sequence shown here is derived from an EMBL/GenBank/DDBJ whole genome shotgun (WGS) entry which is preliminary data.</text>
</comment>
<protein>
    <submittedName>
        <fullName evidence="1">Mitochondrial enolase superfamily member 1</fullName>
    </submittedName>
</protein>